<evidence type="ECO:0000313" key="12">
    <source>
        <dbReference type="Proteomes" id="UP000032233"/>
    </source>
</evidence>
<name>A0A0D2JHE8_9BACT</name>
<organism evidence="11 12">
    <name type="scientific">Dethiosulfatarculus sandiegensis</name>
    <dbReference type="NCBI Taxonomy" id="1429043"/>
    <lineage>
        <taxon>Bacteria</taxon>
        <taxon>Pseudomonadati</taxon>
        <taxon>Thermodesulfobacteriota</taxon>
        <taxon>Desulfarculia</taxon>
        <taxon>Desulfarculales</taxon>
        <taxon>Desulfarculaceae</taxon>
        <taxon>Dethiosulfatarculus</taxon>
    </lineage>
</organism>
<evidence type="ECO:0000256" key="3">
    <source>
        <dbReference type="ARBA" id="ARBA00011738"/>
    </source>
</evidence>
<keyword evidence="6 8" id="KW-0663">Pyridoxal phosphate</keyword>
<gene>
    <name evidence="11" type="ORF">X474_05360</name>
</gene>
<dbReference type="InterPro" id="IPR015424">
    <property type="entry name" value="PyrdxlP-dep_Trfase"/>
</dbReference>
<sequence>MMHPEALDILTARLEEKRRAGLGRSLVTVGPATGARVRVQGKDCLLMAGNDYLGLCRHPALVEAAKNASHKLGAGCGASRLAAGTMDGHQELERKIAEFKHTEAALFFSTGYMTNLAAISGLAGPDDLVVSDSLNHASIIDACRLSRARIKVYPHNHPKEAARILAAEKTKGLKLLVTDGVFSMDGDLALLPDLWEAARKNGALMVVDDAHATGVWGAAGRGTLEFFRMIPQPGLIQVGTFSKALGGLGGFVAADQVVINSLIQGARPLLYTTAPPPAQTAVAEKALDLVDEEPWRREKLHNLSRRLRNGLIEKGFSVKSQSGPILPVMVGEASRAVAMAKSLLKNGLYAPAMRPPTVPAGESRIRVTVSAAHTEEDVDFAVKAFEEARQELFS</sequence>
<dbReference type="GO" id="GO:0008710">
    <property type="term" value="F:8-amino-7-oxononanoate synthase activity"/>
    <property type="evidence" value="ECO:0007669"/>
    <property type="project" value="UniProtKB-UniRule"/>
</dbReference>
<dbReference type="GO" id="GO:0009102">
    <property type="term" value="P:biotin biosynthetic process"/>
    <property type="evidence" value="ECO:0007669"/>
    <property type="project" value="UniProtKB-UniRule"/>
</dbReference>
<protein>
    <recommendedName>
        <fullName evidence="9">8-amino-7-ketopelargonate synthase</fullName>
        <ecNumber evidence="9">2.3.1.47</ecNumber>
    </recommendedName>
</protein>
<evidence type="ECO:0000256" key="6">
    <source>
        <dbReference type="ARBA" id="ARBA00022898"/>
    </source>
</evidence>
<dbReference type="Gene3D" id="3.40.640.10">
    <property type="entry name" value="Type I PLP-dependent aspartate aminotransferase-like (Major domain)"/>
    <property type="match status" value="1"/>
</dbReference>
<dbReference type="GO" id="GO:0016874">
    <property type="term" value="F:ligase activity"/>
    <property type="evidence" value="ECO:0007669"/>
    <property type="project" value="UniProtKB-KW"/>
</dbReference>
<evidence type="ECO:0000256" key="8">
    <source>
        <dbReference type="PIRSR" id="PIRSR604723-51"/>
    </source>
</evidence>
<keyword evidence="12" id="KW-1185">Reference proteome</keyword>
<dbReference type="InterPro" id="IPR015422">
    <property type="entry name" value="PyrdxlP-dep_Trfase_small"/>
</dbReference>
<dbReference type="PATRIC" id="fig|1429043.3.peg.1140"/>
<dbReference type="AlphaFoldDB" id="A0A0D2JHE8"/>
<dbReference type="PANTHER" id="PTHR13693:SF3">
    <property type="entry name" value="LD36009P"/>
    <property type="match status" value="1"/>
</dbReference>
<dbReference type="EC" id="2.3.1.47" evidence="9"/>
<dbReference type="EMBL" id="AZAC01000004">
    <property type="protein sequence ID" value="KIX15166.1"/>
    <property type="molecule type" value="Genomic_DNA"/>
</dbReference>
<dbReference type="Pfam" id="PF00155">
    <property type="entry name" value="Aminotran_1_2"/>
    <property type="match status" value="1"/>
</dbReference>
<feature type="modified residue" description="N6-(pyridoxal phosphate)lysine" evidence="8">
    <location>
        <position position="243"/>
    </location>
</feature>
<dbReference type="CDD" id="cd06454">
    <property type="entry name" value="KBL_like"/>
    <property type="match status" value="1"/>
</dbReference>
<keyword evidence="4 9" id="KW-0808">Transferase</keyword>
<keyword evidence="11" id="KW-0012">Acyltransferase</keyword>
<proteinExistence type="inferred from homology"/>
<comment type="caution">
    <text evidence="11">The sequence shown here is derived from an EMBL/GenBank/DDBJ whole genome shotgun (WGS) entry which is preliminary data.</text>
</comment>
<comment type="pathway">
    <text evidence="2 9">Cofactor biosynthesis; biotin biosynthesis.</text>
</comment>
<dbReference type="InParanoid" id="A0A0D2JHE8"/>
<evidence type="ECO:0000256" key="9">
    <source>
        <dbReference type="RuleBase" id="RU003693"/>
    </source>
</evidence>
<dbReference type="RefSeq" id="WP_044347127.1">
    <property type="nucleotide sequence ID" value="NZ_AZAC01000004.1"/>
</dbReference>
<feature type="domain" description="Aminotransferase class I/classII large" evidence="10">
    <location>
        <begin position="43"/>
        <end position="384"/>
    </location>
</feature>
<accession>A0A0D2JHE8</accession>
<evidence type="ECO:0000313" key="11">
    <source>
        <dbReference type="EMBL" id="KIX15166.1"/>
    </source>
</evidence>
<dbReference type="PANTHER" id="PTHR13693">
    <property type="entry name" value="CLASS II AMINOTRANSFERASE/8-AMINO-7-OXONONANOATE SYNTHASE"/>
    <property type="match status" value="1"/>
</dbReference>
<dbReference type="Gene3D" id="3.90.1150.10">
    <property type="entry name" value="Aspartate Aminotransferase, domain 1"/>
    <property type="match status" value="1"/>
</dbReference>
<dbReference type="Proteomes" id="UP000032233">
    <property type="component" value="Unassembled WGS sequence"/>
</dbReference>
<keyword evidence="5" id="KW-0093">Biotin biosynthesis</keyword>
<comment type="cofactor">
    <cofactor evidence="1 8 9">
        <name>pyridoxal 5'-phosphate</name>
        <dbReference type="ChEBI" id="CHEBI:597326"/>
    </cofactor>
</comment>
<dbReference type="InterPro" id="IPR004723">
    <property type="entry name" value="AONS_Archaea/Proteobacteria"/>
</dbReference>
<evidence type="ECO:0000256" key="1">
    <source>
        <dbReference type="ARBA" id="ARBA00001933"/>
    </source>
</evidence>
<comment type="subunit">
    <text evidence="3 9">Homodimer.</text>
</comment>
<dbReference type="PROSITE" id="PS00599">
    <property type="entry name" value="AA_TRANSFER_CLASS_2"/>
    <property type="match status" value="1"/>
</dbReference>
<evidence type="ECO:0000256" key="7">
    <source>
        <dbReference type="ARBA" id="ARBA00047715"/>
    </source>
</evidence>
<evidence type="ECO:0000259" key="10">
    <source>
        <dbReference type="Pfam" id="PF00155"/>
    </source>
</evidence>
<dbReference type="GO" id="GO:0030170">
    <property type="term" value="F:pyridoxal phosphate binding"/>
    <property type="evidence" value="ECO:0007669"/>
    <property type="project" value="InterPro"/>
</dbReference>
<reference evidence="11 12" key="1">
    <citation type="submission" date="2013-11" db="EMBL/GenBank/DDBJ databases">
        <title>Metagenomic analysis of a methanogenic consortium involved in long chain n-alkane degradation.</title>
        <authorList>
            <person name="Davidova I.A."/>
            <person name="Callaghan A.V."/>
            <person name="Wawrik B."/>
            <person name="Pruitt S."/>
            <person name="Marks C."/>
            <person name="Duncan K.E."/>
            <person name="Suflita J.M."/>
        </authorList>
    </citation>
    <scope>NUCLEOTIDE SEQUENCE [LARGE SCALE GENOMIC DNA]</scope>
    <source>
        <strain evidence="11 12">SPR</strain>
    </source>
</reference>
<dbReference type="OrthoDB" id="9807157at2"/>
<comment type="function">
    <text evidence="9">Catalyzes the decarboxylative condensation of pimeloyl-[acyl-carrier protein] and L-alanine to produce 8-amino-7-oxononanoate (AON), [acyl-carrier protein], and carbon dioxide.</text>
</comment>
<evidence type="ECO:0000256" key="2">
    <source>
        <dbReference type="ARBA" id="ARBA00004746"/>
    </source>
</evidence>
<dbReference type="NCBIfam" id="TIGR00858">
    <property type="entry name" value="bioF"/>
    <property type="match status" value="1"/>
</dbReference>
<evidence type="ECO:0000256" key="5">
    <source>
        <dbReference type="ARBA" id="ARBA00022756"/>
    </source>
</evidence>
<comment type="similarity">
    <text evidence="9">Belongs to the class-II pyridoxal-phosphate-dependent aminotransferase family. BioF subfamily.</text>
</comment>
<dbReference type="FunCoup" id="A0A0D2JHE8">
    <property type="interactions" value="201"/>
</dbReference>
<evidence type="ECO:0000256" key="4">
    <source>
        <dbReference type="ARBA" id="ARBA00022679"/>
    </source>
</evidence>
<dbReference type="InterPro" id="IPR004839">
    <property type="entry name" value="Aminotransferase_I/II_large"/>
</dbReference>
<keyword evidence="11" id="KW-0436">Ligase</keyword>
<dbReference type="InterPro" id="IPR015421">
    <property type="entry name" value="PyrdxlP-dep_Trfase_major"/>
</dbReference>
<dbReference type="STRING" id="1429043.X474_05360"/>
<dbReference type="InterPro" id="IPR001917">
    <property type="entry name" value="Aminotrans_II_pyridoxalP_BS"/>
</dbReference>
<dbReference type="UniPathway" id="UPA00078"/>
<dbReference type="SUPFAM" id="SSF53383">
    <property type="entry name" value="PLP-dependent transferases"/>
    <property type="match status" value="1"/>
</dbReference>
<dbReference type="InterPro" id="IPR050087">
    <property type="entry name" value="AON_synthase_class-II"/>
</dbReference>
<comment type="catalytic activity">
    <reaction evidence="7 9">
        <text>6-carboxyhexanoyl-[ACP] + L-alanine + H(+) = (8S)-8-amino-7-oxononanoate + holo-[ACP] + CO2</text>
        <dbReference type="Rhea" id="RHEA:42288"/>
        <dbReference type="Rhea" id="RHEA-COMP:9685"/>
        <dbReference type="Rhea" id="RHEA-COMP:9955"/>
        <dbReference type="ChEBI" id="CHEBI:15378"/>
        <dbReference type="ChEBI" id="CHEBI:16526"/>
        <dbReference type="ChEBI" id="CHEBI:57972"/>
        <dbReference type="ChEBI" id="CHEBI:64479"/>
        <dbReference type="ChEBI" id="CHEBI:78846"/>
        <dbReference type="ChEBI" id="CHEBI:149468"/>
        <dbReference type="EC" id="2.3.1.47"/>
    </reaction>
</comment>